<protein>
    <submittedName>
        <fullName evidence="1">Uncharacterized protein</fullName>
    </submittedName>
</protein>
<comment type="caution">
    <text evidence="1">The sequence shown here is derived from an EMBL/GenBank/DDBJ whole genome shotgun (WGS) entry which is preliminary data.</text>
</comment>
<dbReference type="Proteomes" id="UP001212996">
    <property type="component" value="Unassembled WGS sequence"/>
</dbReference>
<dbReference type="RefSeq" id="WP_191214969.1">
    <property type="nucleotide sequence ID" value="NZ_CAWQKC010000261.1"/>
</dbReference>
<reference evidence="1" key="1">
    <citation type="submission" date="2023-01" db="EMBL/GenBank/DDBJ databases">
        <title>Genome sequencing of Photorhabdus bodei 09-20.</title>
        <authorList>
            <person name="Kalindamar S."/>
            <person name="Kumru S."/>
        </authorList>
    </citation>
    <scope>NUCLEOTIDE SEQUENCE</scope>
    <source>
        <strain evidence="1">09-20</strain>
    </source>
</reference>
<gene>
    <name evidence="1" type="ORF">PH362_20955</name>
</gene>
<name>A0AAW6BR52_9GAMM</name>
<sequence>MADSRLWPVIMLLEEVNHVFSVFNHIHISKNGIILRIYLRGIQKKAA</sequence>
<proteinExistence type="predicted"/>
<dbReference type="EMBL" id="JAQMFO010000042">
    <property type="protein sequence ID" value="MDB6374325.1"/>
    <property type="molecule type" value="Genomic_DNA"/>
</dbReference>
<evidence type="ECO:0000313" key="1">
    <source>
        <dbReference type="EMBL" id="MDB6374325.1"/>
    </source>
</evidence>
<accession>A0AAW6BR52</accession>
<organism evidence="1 2">
    <name type="scientific">Photorhabdus bodei</name>
    <dbReference type="NCBI Taxonomy" id="2029681"/>
    <lineage>
        <taxon>Bacteria</taxon>
        <taxon>Pseudomonadati</taxon>
        <taxon>Pseudomonadota</taxon>
        <taxon>Gammaproteobacteria</taxon>
        <taxon>Enterobacterales</taxon>
        <taxon>Morganellaceae</taxon>
        <taxon>Photorhabdus</taxon>
    </lineage>
</organism>
<evidence type="ECO:0000313" key="2">
    <source>
        <dbReference type="Proteomes" id="UP001212996"/>
    </source>
</evidence>
<dbReference type="AlphaFoldDB" id="A0AAW6BR52"/>